<evidence type="ECO:0000313" key="2">
    <source>
        <dbReference type="EMBL" id="HIR50657.1"/>
    </source>
</evidence>
<keyword evidence="2" id="KW-0032">Aminotransferase</keyword>
<name>A0A9D1DHE4_9FIRM</name>
<dbReference type="InterPro" id="IPR000192">
    <property type="entry name" value="Aminotrans_V_dom"/>
</dbReference>
<dbReference type="Pfam" id="PF00266">
    <property type="entry name" value="Aminotran_5"/>
    <property type="match status" value="1"/>
</dbReference>
<dbReference type="InterPro" id="IPR015421">
    <property type="entry name" value="PyrdxlP-dep_Trfase_major"/>
</dbReference>
<dbReference type="PANTHER" id="PTHR43586:SF4">
    <property type="entry name" value="ISOPENICILLIN N EPIMERASE"/>
    <property type="match status" value="1"/>
</dbReference>
<keyword evidence="2" id="KW-0808">Transferase</keyword>
<gene>
    <name evidence="2" type="ORF">IAA53_05145</name>
</gene>
<dbReference type="Gene3D" id="3.90.1150.10">
    <property type="entry name" value="Aspartate Aminotransferase, domain 1"/>
    <property type="match status" value="1"/>
</dbReference>
<accession>A0A9D1DHE4</accession>
<dbReference type="GO" id="GO:0008483">
    <property type="term" value="F:transaminase activity"/>
    <property type="evidence" value="ECO:0007669"/>
    <property type="project" value="UniProtKB-KW"/>
</dbReference>
<organism evidence="2 3">
    <name type="scientific">Candidatus Avoscillospira avicola</name>
    <dbReference type="NCBI Taxonomy" id="2840706"/>
    <lineage>
        <taxon>Bacteria</taxon>
        <taxon>Bacillati</taxon>
        <taxon>Bacillota</taxon>
        <taxon>Clostridia</taxon>
        <taxon>Eubacteriales</taxon>
        <taxon>Oscillospiraceae</taxon>
        <taxon>Oscillospiraceae incertae sedis</taxon>
        <taxon>Candidatus Avoscillospira</taxon>
    </lineage>
</organism>
<evidence type="ECO:0000259" key="1">
    <source>
        <dbReference type="Pfam" id="PF00266"/>
    </source>
</evidence>
<dbReference type="InterPro" id="IPR015422">
    <property type="entry name" value="PyrdxlP-dep_Trfase_small"/>
</dbReference>
<comment type="caution">
    <text evidence="2">The sequence shown here is derived from an EMBL/GenBank/DDBJ whole genome shotgun (WGS) entry which is preliminary data.</text>
</comment>
<dbReference type="Proteomes" id="UP000824239">
    <property type="component" value="Unassembled WGS sequence"/>
</dbReference>
<dbReference type="SUPFAM" id="SSF53383">
    <property type="entry name" value="PLP-dependent transferases"/>
    <property type="match status" value="1"/>
</dbReference>
<sequence length="371" mass="38673">MIYFDNAATTMPKPEAVYQAVDRTIRTCASLGRSGHPAAQRASAVAYACREAAGRLFSAEPEQVAFTTSATHGLNIAIKTLVKPGDRVVISGFEHNAVLRPLYALGAEIVIAGRKLFDPADTLAAFAAAMTPETKAVVCTHVSNVFGYILPVADVAKLCRDRGVPLIVDAAQSAGVLAVSLQDLGAAFIAMPGHKGLYGPQGTGLLLCGQMPKPLMEGGTGSQSELWSMPTFLPDAAEAGTHNVPGIAGLLEGIRYVEGRGLRSIARRESGLIRRLAARLKDVPGLQVFEGPEAVQSGVLSITAAGRDCETMAQSLGAAGLAVRAGLHCAPVAHESAGTLHSGTVRLSVSDFNTPEEVDAAADILRRMNTP</sequence>
<proteinExistence type="predicted"/>
<feature type="domain" description="Aminotransferase class V" evidence="1">
    <location>
        <begin position="2"/>
        <end position="360"/>
    </location>
</feature>
<reference evidence="2" key="2">
    <citation type="journal article" date="2021" name="PeerJ">
        <title>Extensive microbial diversity within the chicken gut microbiome revealed by metagenomics and culture.</title>
        <authorList>
            <person name="Gilroy R."/>
            <person name="Ravi A."/>
            <person name="Getino M."/>
            <person name="Pursley I."/>
            <person name="Horton D.L."/>
            <person name="Alikhan N.F."/>
            <person name="Baker D."/>
            <person name="Gharbi K."/>
            <person name="Hall N."/>
            <person name="Watson M."/>
            <person name="Adriaenssens E.M."/>
            <person name="Foster-Nyarko E."/>
            <person name="Jarju S."/>
            <person name="Secka A."/>
            <person name="Antonio M."/>
            <person name="Oren A."/>
            <person name="Chaudhuri R.R."/>
            <person name="La Ragione R."/>
            <person name="Hildebrand F."/>
            <person name="Pallen M.J."/>
        </authorList>
    </citation>
    <scope>NUCLEOTIDE SEQUENCE</scope>
    <source>
        <strain evidence="2">ChiBcec15-4380</strain>
    </source>
</reference>
<protein>
    <submittedName>
        <fullName evidence="2">Aminotransferase class V-fold PLP-dependent enzyme</fullName>
    </submittedName>
</protein>
<dbReference type="PANTHER" id="PTHR43586">
    <property type="entry name" value="CYSTEINE DESULFURASE"/>
    <property type="match status" value="1"/>
</dbReference>
<dbReference type="AlphaFoldDB" id="A0A9D1DHE4"/>
<evidence type="ECO:0000313" key="3">
    <source>
        <dbReference type="Proteomes" id="UP000824239"/>
    </source>
</evidence>
<reference evidence="2" key="1">
    <citation type="submission" date="2020-10" db="EMBL/GenBank/DDBJ databases">
        <authorList>
            <person name="Gilroy R."/>
        </authorList>
    </citation>
    <scope>NUCLEOTIDE SEQUENCE</scope>
    <source>
        <strain evidence="2">ChiBcec15-4380</strain>
    </source>
</reference>
<dbReference type="InterPro" id="IPR015424">
    <property type="entry name" value="PyrdxlP-dep_Trfase"/>
</dbReference>
<dbReference type="EMBL" id="DVHE01000043">
    <property type="protein sequence ID" value="HIR50657.1"/>
    <property type="molecule type" value="Genomic_DNA"/>
</dbReference>
<dbReference type="Gene3D" id="3.40.640.10">
    <property type="entry name" value="Type I PLP-dependent aspartate aminotransferase-like (Major domain)"/>
    <property type="match status" value="1"/>
</dbReference>